<dbReference type="InterPro" id="IPR029068">
    <property type="entry name" value="Glyas_Bleomycin-R_OHBP_Dase"/>
</dbReference>
<dbReference type="InterPro" id="IPR037523">
    <property type="entry name" value="VOC_core"/>
</dbReference>
<keyword evidence="3" id="KW-1185">Reference proteome</keyword>
<evidence type="ECO:0000259" key="1">
    <source>
        <dbReference type="PROSITE" id="PS51819"/>
    </source>
</evidence>
<dbReference type="RefSeq" id="WP_035847608.1">
    <property type="nucleotide sequence ID" value="NZ_KK073874.1"/>
</dbReference>
<reference evidence="2 3" key="1">
    <citation type="submission" date="2013-07" db="EMBL/GenBank/DDBJ databases">
        <authorList>
            <consortium name="DOE Joint Genome Institute"/>
            <person name="Eisen J."/>
            <person name="Huntemann M."/>
            <person name="Han J."/>
            <person name="Chen A."/>
            <person name="Kyrpides N."/>
            <person name="Mavromatis K."/>
            <person name="Markowitz V."/>
            <person name="Palaniappan K."/>
            <person name="Ivanova N."/>
            <person name="Schaumberg A."/>
            <person name="Pati A."/>
            <person name="Liolios K."/>
            <person name="Nordberg H.P."/>
            <person name="Cantor M.N."/>
            <person name="Hua S.X."/>
            <person name="Woyke T."/>
        </authorList>
    </citation>
    <scope>NUCLEOTIDE SEQUENCE [LARGE SCALE GENOMIC DNA]</scope>
    <source>
        <strain evidence="2 3">DSM 44712</strain>
    </source>
</reference>
<dbReference type="PANTHER" id="PTHR36437:SF2">
    <property type="entry name" value="GLYOXALASE_BLEOMYCIN RESISTANCE PROTEIN_DIOXYGENASE"/>
    <property type="match status" value="1"/>
</dbReference>
<dbReference type="OrthoDB" id="197463at2"/>
<gene>
    <name evidence="2" type="ORF">CryarDRAFT_0171</name>
</gene>
<keyword evidence="2" id="KW-0456">Lyase</keyword>
<sequence>MISHINCVVLYVRDQQRSLEFYVDTLGWELRTDAWMADGTRWIDVAPPHARTRVALIAPPGGYVFPDTAAAPCTLTTEDAQATFHDLKGRGVEVTEPVVEAWATYLTVTDPDGYVYVVGENHD</sequence>
<dbReference type="Gene3D" id="3.10.180.10">
    <property type="entry name" value="2,3-Dihydroxybiphenyl 1,2-Dioxygenase, domain 1"/>
    <property type="match status" value="1"/>
</dbReference>
<dbReference type="HOGENOM" id="CLU_046006_10_4_11"/>
<dbReference type="GO" id="GO:0016829">
    <property type="term" value="F:lyase activity"/>
    <property type="evidence" value="ECO:0007669"/>
    <property type="project" value="UniProtKB-KW"/>
</dbReference>
<dbReference type="AlphaFoldDB" id="A0A010ZPJ5"/>
<feature type="domain" description="VOC" evidence="1">
    <location>
        <begin position="4"/>
        <end position="121"/>
    </location>
</feature>
<dbReference type="PATRIC" id="fig|927661.3.peg.163"/>
<organism evidence="2 3">
    <name type="scientific">Cryptosporangium arvum DSM 44712</name>
    <dbReference type="NCBI Taxonomy" id="927661"/>
    <lineage>
        <taxon>Bacteria</taxon>
        <taxon>Bacillati</taxon>
        <taxon>Actinomycetota</taxon>
        <taxon>Actinomycetes</taxon>
        <taxon>Cryptosporangiales</taxon>
        <taxon>Cryptosporangiaceae</taxon>
        <taxon>Cryptosporangium</taxon>
    </lineage>
</organism>
<dbReference type="EMBL" id="JFBT01000001">
    <property type="protein sequence ID" value="EXG79147.1"/>
    <property type="molecule type" value="Genomic_DNA"/>
</dbReference>
<dbReference type="Proteomes" id="UP000021053">
    <property type="component" value="Unassembled WGS sequence"/>
</dbReference>
<protein>
    <submittedName>
        <fullName evidence="2">Lactoylglutathione lyase-like lyase</fullName>
    </submittedName>
</protein>
<dbReference type="PANTHER" id="PTHR36437">
    <property type="entry name" value="GLYOXALASE/BLEOMYCIN RESISTANCE PROTEIN/DIOXYGENASE"/>
    <property type="match status" value="1"/>
</dbReference>
<dbReference type="SUPFAM" id="SSF54593">
    <property type="entry name" value="Glyoxalase/Bleomycin resistance protein/Dihydroxybiphenyl dioxygenase"/>
    <property type="match status" value="1"/>
</dbReference>
<comment type="caution">
    <text evidence="2">The sequence shown here is derived from an EMBL/GenBank/DDBJ whole genome shotgun (WGS) entry which is preliminary data.</text>
</comment>
<dbReference type="PROSITE" id="PS51819">
    <property type="entry name" value="VOC"/>
    <property type="match status" value="1"/>
</dbReference>
<proteinExistence type="predicted"/>
<name>A0A010ZPJ5_9ACTN</name>
<accession>A0A010ZPJ5</accession>
<dbReference type="InterPro" id="IPR004360">
    <property type="entry name" value="Glyas_Fos-R_dOase_dom"/>
</dbReference>
<evidence type="ECO:0000313" key="3">
    <source>
        <dbReference type="Proteomes" id="UP000021053"/>
    </source>
</evidence>
<dbReference type="Pfam" id="PF00903">
    <property type="entry name" value="Glyoxalase"/>
    <property type="match status" value="1"/>
</dbReference>
<evidence type="ECO:0000313" key="2">
    <source>
        <dbReference type="EMBL" id="EXG79147.1"/>
    </source>
</evidence>